<comment type="subunit">
    <text evidence="5 10">Homotetramer.</text>
</comment>
<evidence type="ECO:0000256" key="10">
    <source>
        <dbReference type="HAMAP-Rule" id="MF_01653"/>
    </source>
</evidence>
<dbReference type="InterPro" id="IPR004183">
    <property type="entry name" value="Xdiol_dOase_suB"/>
</dbReference>
<evidence type="ECO:0000256" key="7">
    <source>
        <dbReference type="ARBA" id="ARBA00022964"/>
    </source>
</evidence>
<keyword evidence="8 10" id="KW-0560">Oxidoreductase</keyword>
<evidence type="ECO:0000256" key="8">
    <source>
        <dbReference type="ARBA" id="ARBA00023002"/>
    </source>
</evidence>
<protein>
    <recommendedName>
        <fullName evidence="10">2,3-dihydroxyphenylpropionate/2,3-dihydroxicinnamic acid 1,2-dioxygenase</fullName>
        <ecNumber evidence="10">1.13.11.16</ecNumber>
    </recommendedName>
    <alternativeName>
        <fullName evidence="10">3-carboxyethylcatechol 2,3-dioxygenase</fullName>
    </alternativeName>
</protein>
<organism evidence="12 13">
    <name type="scientific">Ammonicoccus fulvus</name>
    <dbReference type="NCBI Taxonomy" id="3138240"/>
    <lineage>
        <taxon>Bacteria</taxon>
        <taxon>Bacillati</taxon>
        <taxon>Actinomycetota</taxon>
        <taxon>Actinomycetes</taxon>
        <taxon>Propionibacteriales</taxon>
        <taxon>Propionibacteriaceae</taxon>
        <taxon>Ammonicoccus</taxon>
    </lineage>
</organism>
<comment type="pathway">
    <text evidence="3 10">Aromatic compound metabolism; 3-phenylpropanoate degradation.</text>
</comment>
<dbReference type="InterPro" id="IPR023789">
    <property type="entry name" value="DHPP/DHXA_dioxygenase"/>
</dbReference>
<feature type="active site" description="Proton donor" evidence="10">
    <location>
        <position position="115"/>
    </location>
</feature>
<dbReference type="GO" id="GO:0047070">
    <property type="term" value="F:3-carboxyethylcatechol 2,3-dioxygenase activity"/>
    <property type="evidence" value="ECO:0007669"/>
    <property type="project" value="UniProtKB-EC"/>
</dbReference>
<comment type="catalytic activity">
    <reaction evidence="1 10">
        <text>(2E)-3-(2,3-dihydroxyphenyl)prop-2-enoate + O2 = (2Z,4E,7E)-2-hydroxy-6-oxonona-2,4,7-trienedioate + H(+)</text>
        <dbReference type="Rhea" id="RHEA:25054"/>
        <dbReference type="ChEBI" id="CHEBI:15378"/>
        <dbReference type="ChEBI" id="CHEBI:15379"/>
        <dbReference type="ChEBI" id="CHEBI:58642"/>
        <dbReference type="ChEBI" id="CHEBI:66888"/>
        <dbReference type="EC" id="1.13.11.16"/>
    </reaction>
</comment>
<comment type="similarity">
    <text evidence="4 10">Belongs to the LigB/MhpB extradiol dioxygenase family.</text>
</comment>
<evidence type="ECO:0000256" key="1">
    <source>
        <dbReference type="ARBA" id="ARBA00001748"/>
    </source>
</evidence>
<feature type="domain" description="Extradiol ring-cleavage dioxygenase class III enzyme subunit B" evidence="11">
    <location>
        <begin position="6"/>
        <end position="304"/>
    </location>
</feature>
<dbReference type="SUPFAM" id="SSF53213">
    <property type="entry name" value="LigB-like"/>
    <property type="match status" value="1"/>
</dbReference>
<comment type="cofactor">
    <cofactor evidence="10">
        <name>Fe(2+)</name>
        <dbReference type="ChEBI" id="CHEBI:29033"/>
    </cofactor>
</comment>
<evidence type="ECO:0000256" key="6">
    <source>
        <dbReference type="ARBA" id="ARBA00022797"/>
    </source>
</evidence>
<evidence type="ECO:0000256" key="3">
    <source>
        <dbReference type="ARBA" id="ARBA00005207"/>
    </source>
</evidence>
<keyword evidence="13" id="KW-1185">Reference proteome</keyword>
<evidence type="ECO:0000256" key="5">
    <source>
        <dbReference type="ARBA" id="ARBA00011881"/>
    </source>
</evidence>
<keyword evidence="6 10" id="KW-0058">Aromatic hydrocarbons catabolism</keyword>
<dbReference type="EC" id="1.13.11.16" evidence="10"/>
<evidence type="ECO:0000259" key="11">
    <source>
        <dbReference type="Pfam" id="PF02900"/>
    </source>
</evidence>
<dbReference type="HAMAP" id="MF_01653">
    <property type="entry name" value="MhpB"/>
    <property type="match status" value="1"/>
</dbReference>
<evidence type="ECO:0000313" key="12">
    <source>
        <dbReference type="EMBL" id="XAN09089.1"/>
    </source>
</evidence>
<name>A0ABZ3FSL2_9ACTN</name>
<dbReference type="Pfam" id="PF02900">
    <property type="entry name" value="LigB"/>
    <property type="match status" value="1"/>
</dbReference>
<gene>
    <name evidence="10" type="primary">mhpB</name>
    <name evidence="12" type="ORF">AADG42_17805</name>
</gene>
<dbReference type="EMBL" id="CP154795">
    <property type="protein sequence ID" value="XAN09089.1"/>
    <property type="molecule type" value="Genomic_DNA"/>
</dbReference>
<evidence type="ECO:0000313" key="13">
    <source>
        <dbReference type="Proteomes" id="UP001442841"/>
    </source>
</evidence>
<evidence type="ECO:0000256" key="2">
    <source>
        <dbReference type="ARBA" id="ARBA00001843"/>
    </source>
</evidence>
<dbReference type="Gene3D" id="3.40.830.10">
    <property type="entry name" value="LigB-like"/>
    <property type="match status" value="1"/>
</dbReference>
<proteinExistence type="inferred from homology"/>
<keyword evidence="9 10" id="KW-0408">Iron</keyword>
<evidence type="ECO:0000256" key="4">
    <source>
        <dbReference type="ARBA" id="ARBA00007030"/>
    </source>
</evidence>
<evidence type="ECO:0000256" key="9">
    <source>
        <dbReference type="ARBA" id="ARBA00023004"/>
    </source>
</evidence>
<reference evidence="12 13" key="1">
    <citation type="submission" date="2024-04" db="EMBL/GenBank/DDBJ databases">
        <title>Isolation of an actinomycete strain from pig manure.</title>
        <authorList>
            <person name="Gong T."/>
            <person name="Yu Z."/>
            <person name="An M."/>
            <person name="Wei C."/>
            <person name="Yang W."/>
            <person name="Liu L."/>
        </authorList>
    </citation>
    <scope>NUCLEOTIDE SEQUENCE [LARGE SCALE GENOMIC DNA]</scope>
    <source>
        <strain evidence="12 13">ZF39</strain>
    </source>
</reference>
<dbReference type="NCBIfam" id="NF009910">
    <property type="entry name" value="PRK13370.1-4"/>
    <property type="match status" value="1"/>
</dbReference>
<comment type="catalytic activity">
    <reaction evidence="2 10">
        <text>3-(2,3-dihydroxyphenyl)propanoate + O2 = (2Z,4E)-2-hydroxy-6-oxonona-2,4-dienedioate + H(+)</text>
        <dbReference type="Rhea" id="RHEA:23840"/>
        <dbReference type="ChEBI" id="CHEBI:15378"/>
        <dbReference type="ChEBI" id="CHEBI:15379"/>
        <dbReference type="ChEBI" id="CHEBI:46951"/>
        <dbReference type="ChEBI" id="CHEBI:66887"/>
        <dbReference type="EC" id="1.13.11.16"/>
    </reaction>
</comment>
<keyword evidence="7 10" id="KW-0223">Dioxygenase</keyword>
<dbReference type="RefSeq" id="WP_425310526.1">
    <property type="nucleotide sequence ID" value="NZ_CP154795.1"/>
</dbReference>
<dbReference type="Proteomes" id="UP001442841">
    <property type="component" value="Chromosome"/>
</dbReference>
<feature type="active site" description="Proton acceptor" evidence="10">
    <location>
        <position position="179"/>
    </location>
</feature>
<comment type="function">
    <text evidence="10">Catalyzes the non-heme iron(II)-dependent oxidative cleavage of 2,3-dihydroxyphenylpropionic acid and 2,3-dihydroxicinnamic acid into 2-hydroxy-6-ketononadienedioate and 2-hydroxy-6-ketononatrienedioate, respectively.</text>
</comment>
<accession>A0ABZ3FSL2</accession>
<sequence length="313" mass="33487">MSLALVAMSHSPLLDYVQPAPEVTQELIGVFDRARAFVTEIDPELVITFAPDHYNGFFYEVMPPSCIGTSAFGVGDYGSAEGALPVRTDLAQDLAARVLESDIDVAVSHLMALDHGAVQPLETLFGGVDAVPIIPVFVNGVAPPFAPMRRMRLLGEAIGRWAAARPERILLVASGGLSHDPPVPQWATADERARELLLAGKNPPAEVRAARQQRVIDTAHAFAAGTATIRDLNPEWDQAFMGDCASGDVGRFDAYVADEMAEQAGHSSHEVRAWVAAFSALAAAGAYAIGERFYRPIPEYIAGFGVMTATTED</sequence>